<gene>
    <name evidence="1" type="ORF">COOX1_0434</name>
</gene>
<name>A0A6F9DYF9_9BACL</name>
<proteinExistence type="predicted"/>
<evidence type="ECO:0000313" key="2">
    <source>
        <dbReference type="Proteomes" id="UP000502196"/>
    </source>
</evidence>
<dbReference type="Proteomes" id="UP000502196">
    <property type="component" value="Chromosome"/>
</dbReference>
<protein>
    <submittedName>
        <fullName evidence="1">Uncharacterized protein</fullName>
    </submittedName>
</protein>
<dbReference type="RefSeq" id="WP_170084802.1">
    <property type="nucleotide sequence ID" value="NZ_CP047972.1"/>
</dbReference>
<evidence type="ECO:0000313" key="1">
    <source>
        <dbReference type="EMBL" id="CAB3390491.1"/>
    </source>
</evidence>
<reference evidence="1 2" key="1">
    <citation type="submission" date="2020-04" db="EMBL/GenBank/DDBJ databases">
        <authorList>
            <person name="Hogendoorn C."/>
        </authorList>
    </citation>
    <scope>NUCLEOTIDE SEQUENCE [LARGE SCALE GENOMIC DNA]</scope>
    <source>
        <strain evidence="1">COOX1</strain>
    </source>
</reference>
<accession>A0A6F9DYF9</accession>
<dbReference type="EMBL" id="LR792683">
    <property type="protein sequence ID" value="CAB3390491.1"/>
    <property type="molecule type" value="Genomic_DNA"/>
</dbReference>
<dbReference type="AlphaFoldDB" id="A0A6F9DYF9"/>
<organism evidence="1 2">
    <name type="scientific">Kyrpidia spormannii</name>
    <dbReference type="NCBI Taxonomy" id="2055160"/>
    <lineage>
        <taxon>Bacteria</taxon>
        <taxon>Bacillati</taxon>
        <taxon>Bacillota</taxon>
        <taxon>Bacilli</taxon>
        <taxon>Bacillales</taxon>
        <taxon>Alicyclobacillaceae</taxon>
        <taxon>Kyrpidia</taxon>
    </lineage>
</organism>
<sequence>MCVLCADLVTSVHWTEGVRKETDSDMAYAGSQDSRLHRRRRLEMVAMLNQILAFYGLTVSDWNGVRFVVSDKKGQTVMAQNLSEVWQETERLSSRLPDPLDDTLLRFISQSN</sequence>